<dbReference type="GO" id="GO:0097697">
    <property type="term" value="F:tRNA (5-carboxymethoxyuridine(34)-5-O)-methyltransferase activity"/>
    <property type="evidence" value="ECO:0007669"/>
    <property type="project" value="UniProtKB-UniRule"/>
</dbReference>
<gene>
    <name evidence="6" type="primary">smtA</name>
    <name evidence="4" type="synonym">cmoM</name>
    <name evidence="6" type="ORF">PPEP_a0567</name>
</gene>
<evidence type="ECO:0000313" key="6">
    <source>
        <dbReference type="EMBL" id="MBE0345652.1"/>
    </source>
</evidence>
<accession>A0A8I0MTN8</accession>
<feature type="binding site" evidence="4">
    <location>
        <position position="131"/>
    </location>
    <ligand>
        <name>S-adenosyl-L-methionine</name>
        <dbReference type="ChEBI" id="CHEBI:59789"/>
    </ligand>
</feature>
<comment type="function">
    <text evidence="4">Catalyzes the methylation of 5-carboxymethoxyuridine (cmo5U) to form 5-methoxycarbonylmethoxyuridine (mcmo5U) at position 34 in tRNAs.</text>
</comment>
<feature type="binding site" evidence="4">
    <location>
        <begin position="64"/>
        <end position="65"/>
    </location>
    <ligand>
        <name>S-adenosyl-L-methionine</name>
        <dbReference type="ChEBI" id="CHEBI:59789"/>
    </ligand>
</feature>
<dbReference type="GO" id="GO:0008757">
    <property type="term" value="F:S-adenosylmethionine-dependent methyltransferase activity"/>
    <property type="evidence" value="ECO:0007669"/>
    <property type="project" value="InterPro"/>
</dbReference>
<keyword evidence="2 4" id="KW-0808">Transferase</keyword>
<dbReference type="PANTHER" id="PTHR43464:SF19">
    <property type="entry name" value="UBIQUINONE BIOSYNTHESIS O-METHYLTRANSFERASE, MITOCHONDRIAL"/>
    <property type="match status" value="1"/>
</dbReference>
<evidence type="ECO:0000256" key="1">
    <source>
        <dbReference type="ARBA" id="ARBA00022603"/>
    </source>
</evidence>
<dbReference type="Gene3D" id="3.40.50.150">
    <property type="entry name" value="Vaccinia Virus protein VP39"/>
    <property type="match status" value="1"/>
</dbReference>
<comment type="caution">
    <text evidence="4">Lacks conserved residue(s) required for the propagation of feature annotation.</text>
</comment>
<evidence type="ECO:0000256" key="3">
    <source>
        <dbReference type="ARBA" id="ARBA00022691"/>
    </source>
</evidence>
<protein>
    <recommendedName>
        <fullName evidence="4">tRNA 5-carboxymethoxyuridine methyltransferase</fullName>
        <ecNumber evidence="4">2.1.1.-</ecNumber>
    </recommendedName>
    <alternativeName>
        <fullName evidence="4">cmo5U methyltransferase</fullName>
    </alternativeName>
</protein>
<dbReference type="PANTHER" id="PTHR43464">
    <property type="entry name" value="METHYLTRANSFERASE"/>
    <property type="match status" value="1"/>
</dbReference>
<dbReference type="CDD" id="cd02440">
    <property type="entry name" value="AdoMet_MTases"/>
    <property type="match status" value="1"/>
</dbReference>
<comment type="similarity">
    <text evidence="4">Belongs to the class I-like SAM-binding methyltransferase superfamily. CmoM family.</text>
</comment>
<evidence type="ECO:0000313" key="7">
    <source>
        <dbReference type="Proteomes" id="UP000660708"/>
    </source>
</evidence>
<comment type="catalytic activity">
    <reaction evidence="4">
        <text>5-carboxymethoxyuridine(34) in tRNA + S-adenosyl-L-methionine = 5-methoxycarbonylmethoxyuridine(34) in tRNA + S-adenosyl-L-homocysteine</text>
        <dbReference type="Rhea" id="RHEA:54080"/>
        <dbReference type="Rhea" id="RHEA-COMP:13383"/>
        <dbReference type="Rhea" id="RHEA-COMP:13781"/>
        <dbReference type="ChEBI" id="CHEBI:57856"/>
        <dbReference type="ChEBI" id="CHEBI:59789"/>
        <dbReference type="ChEBI" id="CHEBI:136879"/>
        <dbReference type="ChEBI" id="CHEBI:138053"/>
    </reaction>
</comment>
<dbReference type="EMBL" id="AQHF01000020">
    <property type="protein sequence ID" value="MBE0345652.1"/>
    <property type="molecule type" value="Genomic_DNA"/>
</dbReference>
<reference evidence="6 7" key="1">
    <citation type="submission" date="2015-06" db="EMBL/GenBank/DDBJ databases">
        <title>Genome sequence of Pseudoalteromonas peptidolytica.</title>
        <authorList>
            <person name="Xie B.-B."/>
            <person name="Rong J.-C."/>
            <person name="Qin Q.-L."/>
            <person name="Zhang Y.-Z."/>
        </authorList>
    </citation>
    <scope>NUCLEOTIDE SEQUENCE [LARGE SCALE GENOMIC DNA]</scope>
    <source>
        <strain evidence="6 7">F12-50-A1</strain>
    </source>
</reference>
<dbReference type="InterPro" id="IPR033664">
    <property type="entry name" value="Cmo5U_methylTrfase"/>
</dbReference>
<dbReference type="Pfam" id="PF08241">
    <property type="entry name" value="Methyltransf_11"/>
    <property type="match status" value="1"/>
</dbReference>
<keyword evidence="4" id="KW-0819">tRNA processing</keyword>
<feature type="domain" description="Methyltransferase type 11" evidence="5">
    <location>
        <begin position="61"/>
        <end position="157"/>
    </location>
</feature>
<dbReference type="GO" id="GO:0032259">
    <property type="term" value="P:methylation"/>
    <property type="evidence" value="ECO:0007669"/>
    <property type="project" value="UniProtKB-KW"/>
</dbReference>
<dbReference type="GO" id="GO:0006400">
    <property type="term" value="P:tRNA modification"/>
    <property type="evidence" value="ECO:0007669"/>
    <property type="project" value="UniProtKB-UniRule"/>
</dbReference>
<evidence type="ECO:0000256" key="2">
    <source>
        <dbReference type="ARBA" id="ARBA00022679"/>
    </source>
</evidence>
<sequence>MAKRKHQGKPAPSDRNFGELTHKFKNNIYGTNKGKIREAVLQRDLHAQLDWLGHATDKRVLDVGGGQGQLALYLAALGHHVTVIDISDEMLELARTRANEAGLCERMRFIRAPLQEIAQLSLGQFDLVMCHAVLEWLVDQRSAIDLLKAQVSPSGALSLMYFNHEAHLMANMVYGNFDYVQKGLKVKQKVGLSPNNPIKQADMAAWLEAAKLTIAQKTGVRCFHDYLRELNKADDDFDALLELELKYNRQEPYASIGRYTHLMLIPIK</sequence>
<feature type="binding site" evidence="4">
    <location>
        <position position="85"/>
    </location>
    <ligand>
        <name>S-adenosyl-L-methionine</name>
        <dbReference type="ChEBI" id="CHEBI:59789"/>
    </ligand>
</feature>
<dbReference type="AlphaFoldDB" id="A0A8I0MTN8"/>
<feature type="binding site" evidence="4">
    <location>
        <position position="37"/>
    </location>
    <ligand>
        <name>S-adenosyl-L-methionine</name>
        <dbReference type="ChEBI" id="CHEBI:59789"/>
    </ligand>
</feature>
<organism evidence="6 7">
    <name type="scientific">Pseudoalteromonas peptidolytica F12-50-A1</name>
    <dbReference type="NCBI Taxonomy" id="1315280"/>
    <lineage>
        <taxon>Bacteria</taxon>
        <taxon>Pseudomonadati</taxon>
        <taxon>Pseudomonadota</taxon>
        <taxon>Gammaproteobacteria</taxon>
        <taxon>Alteromonadales</taxon>
        <taxon>Pseudoalteromonadaceae</taxon>
        <taxon>Pseudoalteromonas</taxon>
    </lineage>
</organism>
<dbReference type="InterPro" id="IPR029063">
    <property type="entry name" value="SAM-dependent_MTases_sf"/>
</dbReference>
<dbReference type="SUPFAM" id="SSF53335">
    <property type="entry name" value="S-adenosyl-L-methionine-dependent methyltransferases"/>
    <property type="match status" value="1"/>
</dbReference>
<evidence type="ECO:0000259" key="5">
    <source>
        <dbReference type="Pfam" id="PF08241"/>
    </source>
</evidence>
<keyword evidence="7" id="KW-1185">Reference proteome</keyword>
<dbReference type="RefSeq" id="WP_147389974.1">
    <property type="nucleotide sequence ID" value="NZ_AQHF01000020.1"/>
</dbReference>
<comment type="caution">
    <text evidence="6">The sequence shown here is derived from an EMBL/GenBank/DDBJ whole genome shotgun (WGS) entry which is preliminary data.</text>
</comment>
<name>A0A8I0MTN8_9GAMM</name>
<dbReference type="InterPro" id="IPR013216">
    <property type="entry name" value="Methyltransf_11"/>
</dbReference>
<dbReference type="EC" id="2.1.1.-" evidence="4"/>
<keyword evidence="3 4" id="KW-0949">S-adenosyl-L-methionine</keyword>
<dbReference type="Proteomes" id="UP000660708">
    <property type="component" value="Unassembled WGS sequence"/>
</dbReference>
<dbReference type="HAMAP" id="MF_02057">
    <property type="entry name" value="tRNA_methyltr_CmoM"/>
    <property type="match status" value="1"/>
</dbReference>
<evidence type="ECO:0000256" key="4">
    <source>
        <dbReference type="HAMAP-Rule" id="MF_02057"/>
    </source>
</evidence>
<proteinExistence type="inferred from homology"/>
<keyword evidence="1 4" id="KW-0489">Methyltransferase</keyword>